<feature type="transmembrane region" description="Helical" evidence="9">
    <location>
        <begin position="42"/>
        <end position="64"/>
    </location>
</feature>
<dbReference type="GO" id="GO:0005549">
    <property type="term" value="F:odorant binding"/>
    <property type="evidence" value="ECO:0007669"/>
    <property type="project" value="InterPro"/>
</dbReference>
<reference evidence="10" key="2">
    <citation type="submission" date="2025-05" db="UniProtKB">
        <authorList>
            <consortium name="EnsemblMetazoa"/>
        </authorList>
    </citation>
    <scope>IDENTIFICATION</scope>
</reference>
<dbReference type="InterPro" id="IPR004117">
    <property type="entry name" value="7tm6_olfct_rcpt"/>
</dbReference>
<evidence type="ECO:0000313" key="10">
    <source>
        <dbReference type="EnsemblMetazoa" id="XP_050503113.1"/>
    </source>
</evidence>
<accession>A0A6P7GX67</accession>
<evidence type="ECO:0000256" key="5">
    <source>
        <dbReference type="ARBA" id="ARBA00022989"/>
    </source>
</evidence>
<evidence type="ECO:0000256" key="6">
    <source>
        <dbReference type="ARBA" id="ARBA00023136"/>
    </source>
</evidence>
<dbReference type="AlphaFoldDB" id="A0A6P7GX67"/>
<evidence type="ECO:0000256" key="9">
    <source>
        <dbReference type="RuleBase" id="RU351113"/>
    </source>
</evidence>
<gene>
    <name evidence="12" type="primary">LOC114343395</name>
</gene>
<proteinExistence type="inferred from homology"/>
<name>A0A6P7GX67_DIAVI</name>
<feature type="transmembrane region" description="Helical" evidence="9">
    <location>
        <begin position="76"/>
        <end position="93"/>
    </location>
</feature>
<dbReference type="GO" id="GO:0005886">
    <property type="term" value="C:plasma membrane"/>
    <property type="evidence" value="ECO:0007669"/>
    <property type="project" value="UniProtKB-SubCell"/>
</dbReference>
<keyword evidence="2 9" id="KW-0716">Sensory transduction</keyword>
<evidence type="ECO:0000313" key="11">
    <source>
        <dbReference type="Proteomes" id="UP001652700"/>
    </source>
</evidence>
<evidence type="ECO:0000256" key="8">
    <source>
        <dbReference type="ARBA" id="ARBA00023224"/>
    </source>
</evidence>
<evidence type="ECO:0000256" key="1">
    <source>
        <dbReference type="ARBA" id="ARBA00004141"/>
    </source>
</evidence>
<dbReference type="FunCoup" id="A0A6P7GX67">
    <property type="interactions" value="41"/>
</dbReference>
<dbReference type="EnsemblMetazoa" id="XM_050647156.1">
    <property type="protein sequence ID" value="XP_050503113.1"/>
    <property type="gene ID" value="LOC126882293"/>
</dbReference>
<dbReference type="RefSeq" id="XP_028150013.1">
    <property type="nucleotide sequence ID" value="XM_028294212.1"/>
</dbReference>
<organism evidence="12">
    <name type="scientific">Diabrotica virgifera virgifera</name>
    <name type="common">western corn rootworm</name>
    <dbReference type="NCBI Taxonomy" id="50390"/>
    <lineage>
        <taxon>Eukaryota</taxon>
        <taxon>Metazoa</taxon>
        <taxon>Ecdysozoa</taxon>
        <taxon>Arthropoda</taxon>
        <taxon>Hexapoda</taxon>
        <taxon>Insecta</taxon>
        <taxon>Pterygota</taxon>
        <taxon>Neoptera</taxon>
        <taxon>Endopterygota</taxon>
        <taxon>Coleoptera</taxon>
        <taxon>Polyphaga</taxon>
        <taxon>Cucujiformia</taxon>
        <taxon>Chrysomeloidea</taxon>
        <taxon>Chrysomelidae</taxon>
        <taxon>Galerucinae</taxon>
        <taxon>Diabroticina</taxon>
        <taxon>Diabroticites</taxon>
        <taxon>Diabrotica</taxon>
    </lineage>
</organism>
<feature type="transmembrane region" description="Helical" evidence="9">
    <location>
        <begin position="312"/>
        <end position="334"/>
    </location>
</feature>
<feature type="transmembrane region" description="Helical" evidence="9">
    <location>
        <begin position="136"/>
        <end position="157"/>
    </location>
</feature>
<evidence type="ECO:0000256" key="3">
    <source>
        <dbReference type="ARBA" id="ARBA00022692"/>
    </source>
</evidence>
<feature type="transmembrane region" description="Helical" evidence="9">
    <location>
        <begin position="215"/>
        <end position="235"/>
    </location>
</feature>
<keyword evidence="11" id="KW-1185">Reference proteome</keyword>
<evidence type="ECO:0000256" key="2">
    <source>
        <dbReference type="ARBA" id="ARBA00022606"/>
    </source>
</evidence>
<protein>
    <recommendedName>
        <fullName evidence="9">Odorant receptor</fullName>
    </recommendedName>
</protein>
<dbReference type="Pfam" id="PF02949">
    <property type="entry name" value="7tm_6"/>
    <property type="match status" value="1"/>
</dbReference>
<evidence type="ECO:0000256" key="4">
    <source>
        <dbReference type="ARBA" id="ARBA00022725"/>
    </source>
</evidence>
<comment type="similarity">
    <text evidence="9">Belongs to the insect chemoreceptor superfamily. Heteromeric odorant receptor channel (TC 1.A.69) family.</text>
</comment>
<reference evidence="12" key="1">
    <citation type="submission" date="2025-04" db="UniProtKB">
        <authorList>
            <consortium name="RefSeq"/>
        </authorList>
    </citation>
    <scope>IDENTIFICATION</scope>
    <source>
        <tissue evidence="12">Whole insect</tissue>
    </source>
</reference>
<sequence>MARKSIFPKCEHMKLSMYANAVFGIWPFIFEDYPTLKKIYDVYCKITLTYYFLFIVSGWIKFFQLFQEVPIPATEIMGNISITFIYSVTIWRARAIRGPRMMNIIKNVIDWEKKIMESEDQPLIDIFNNYAWQNRIISQVFIITVIIVTNLFFVHPLGLDPRPRYDPVTNETVYIKPLPLSSWFPFDDQKHYLRAYMFHILDAYVGASFVNNTDLFSFGIITFPLGQTVILNYILSHFEDYVVKIQEQLGVERDEASFITLRECILKHKDIISYIKAFNKEMNIVILLDFLQSSLQLAAIALQLIFFEVNLFNFVFSIMFVICMLTRLLGYYWYANEIIIETSNIPLAIWSSKWYEEPKKTQDMMMIMMLKCSRPLTLNIGPFNTMSINTLIGIIKATYSYMMVVYKGQQSK</sequence>
<evidence type="ECO:0000313" key="12">
    <source>
        <dbReference type="RefSeq" id="XP_028150013.1"/>
    </source>
</evidence>
<dbReference type="GO" id="GO:0007165">
    <property type="term" value="P:signal transduction"/>
    <property type="evidence" value="ECO:0007669"/>
    <property type="project" value="UniProtKB-KW"/>
</dbReference>
<dbReference type="PANTHER" id="PTHR21137:SF40">
    <property type="entry name" value="ODORANT RECEPTOR 56A"/>
    <property type="match status" value="1"/>
</dbReference>
<dbReference type="GO" id="GO:0004984">
    <property type="term" value="F:olfactory receptor activity"/>
    <property type="evidence" value="ECO:0007669"/>
    <property type="project" value="InterPro"/>
</dbReference>
<keyword evidence="5 9" id="KW-1133">Transmembrane helix</keyword>
<keyword evidence="6 9" id="KW-0472">Membrane</keyword>
<dbReference type="PANTHER" id="PTHR21137">
    <property type="entry name" value="ODORANT RECEPTOR"/>
    <property type="match status" value="1"/>
</dbReference>
<keyword evidence="4 9" id="KW-0552">Olfaction</keyword>
<feature type="transmembrane region" description="Helical" evidence="9">
    <location>
        <begin position="284"/>
        <end position="306"/>
    </location>
</feature>
<comment type="caution">
    <text evidence="9">Lacks conserved residue(s) required for the propagation of feature annotation.</text>
</comment>
<dbReference type="OrthoDB" id="7677057at2759"/>
<keyword evidence="7 9" id="KW-0675">Receptor</keyword>
<keyword evidence="3 9" id="KW-0812">Transmembrane</keyword>
<keyword evidence="8 9" id="KW-0807">Transducer</keyword>
<dbReference type="Proteomes" id="UP001652700">
    <property type="component" value="Unplaced"/>
</dbReference>
<dbReference type="InParanoid" id="A0A6P7GX67"/>
<comment type="subcellular location">
    <subcellularLocation>
        <location evidence="9">Cell membrane</location>
        <topology evidence="9">Multi-pass membrane protein</topology>
    </subcellularLocation>
    <subcellularLocation>
        <location evidence="1">Membrane</location>
        <topology evidence="1">Multi-pass membrane protein</topology>
    </subcellularLocation>
</comment>
<evidence type="ECO:0000256" key="7">
    <source>
        <dbReference type="ARBA" id="ARBA00023170"/>
    </source>
</evidence>